<sequence>MKRTRISTLLGLGLAGAVVGFLLDLAIAAAGLPVLAPPLTVPLTLLVIAGLVLGVAISIHRAVSGAVRRPVNPFRAMRVVVLAKASSHVGALLGGVSLGVLIYLLTRAIPSWGSVWQDSATVVGAVVLLVAGLVAEYLCTIPPSDDEELTFGEANSA</sequence>
<dbReference type="STRING" id="145458.APU90_06675"/>
<comment type="caution">
    <text evidence="2">The sequence shown here is derived from an EMBL/GenBank/DDBJ whole genome shotgun (WGS) entry which is preliminary data.</text>
</comment>
<name>A0A0C5BGG5_9MICO</name>
<dbReference type="Proteomes" id="UP000237966">
    <property type="component" value="Unassembled WGS sequence"/>
</dbReference>
<proteinExistence type="predicted"/>
<keyword evidence="1" id="KW-0472">Membrane</keyword>
<dbReference type="KEGG" id="rtx:TI83_10390"/>
<protein>
    <submittedName>
        <fullName evidence="3">DUF3180 domain-containing protein</fullName>
    </submittedName>
</protein>
<evidence type="ECO:0000313" key="4">
    <source>
        <dbReference type="Proteomes" id="UP000052979"/>
    </source>
</evidence>
<feature type="transmembrane region" description="Helical" evidence="1">
    <location>
        <begin position="120"/>
        <end position="139"/>
    </location>
</feature>
<evidence type="ECO:0000313" key="3">
    <source>
        <dbReference type="EMBL" id="PPI13490.1"/>
    </source>
</evidence>
<dbReference type="Pfam" id="PF11377">
    <property type="entry name" value="DUF3180"/>
    <property type="match status" value="1"/>
</dbReference>
<keyword evidence="1" id="KW-0812">Transmembrane</keyword>
<dbReference type="EMBL" id="LBFI01000012">
    <property type="protein sequence ID" value="KKM46806.1"/>
    <property type="molecule type" value="Genomic_DNA"/>
</dbReference>
<dbReference type="GeneID" id="93666275"/>
<evidence type="ECO:0000313" key="2">
    <source>
        <dbReference type="EMBL" id="KKM46806.1"/>
    </source>
</evidence>
<feature type="transmembrane region" description="Helical" evidence="1">
    <location>
        <begin position="38"/>
        <end position="59"/>
    </location>
</feature>
<dbReference type="KEGG" id="rtc:APU90_06675"/>
<dbReference type="EMBL" id="PSWU01000014">
    <property type="protein sequence ID" value="PPI13490.1"/>
    <property type="molecule type" value="Genomic_DNA"/>
</dbReference>
<dbReference type="AlphaFoldDB" id="A0A0C5BGG5"/>
<dbReference type="InterPro" id="IPR021517">
    <property type="entry name" value="DUF3180"/>
</dbReference>
<reference evidence="2 4" key="1">
    <citation type="submission" date="2015-04" db="EMBL/GenBank/DDBJ databases">
        <title>Draft genome sequence of Rathayibacter toxicus strain FH-142 (AKA 70134 or CS 32), a Western Australian isolate.</title>
        <authorList>
            <consortium name="Consortium for Microbial Forensics and Genomics (microFORGE)"/>
            <person name="Knight B.M."/>
            <person name="Roberts D.P."/>
            <person name="Lin D."/>
            <person name="Hari K."/>
            <person name="Fletcher J."/>
            <person name="Melcher U."/>
            <person name="Blagden T."/>
            <person name="Luster D.G."/>
            <person name="Sechler A.J."/>
            <person name="Schneider W.L."/>
            <person name="Winegar R.A."/>
        </authorList>
    </citation>
    <scope>NUCLEOTIDE SEQUENCE [LARGE SCALE GENOMIC DNA]</scope>
    <source>
        <strain evidence="2 4">FH142</strain>
    </source>
</reference>
<accession>A0A0C5BGG5</accession>
<reference evidence="3 5" key="2">
    <citation type="submission" date="2018-02" db="EMBL/GenBank/DDBJ databases">
        <title>Bacteriophage NCPPB3778 and a type I-E CRISPR drive the evolution of the US Biological Select Agent, Rathayibacter toxicus.</title>
        <authorList>
            <person name="Davis E.W.II."/>
            <person name="Tabima J.F."/>
            <person name="Weisberg A.J."/>
            <person name="Lopes L.D."/>
            <person name="Wiseman M.S."/>
            <person name="Wiseman M.S."/>
            <person name="Pupko T."/>
            <person name="Belcher M.S."/>
            <person name="Sechler A.J."/>
            <person name="Tancos M.A."/>
            <person name="Schroeder B.K."/>
            <person name="Murray T.D."/>
            <person name="Luster D.G."/>
            <person name="Schneider W.L."/>
            <person name="Rogers E."/>
            <person name="Andreote F.D."/>
            <person name="Grunwald N.J."/>
            <person name="Putnam M.L."/>
            <person name="Chang J.H."/>
        </authorList>
    </citation>
    <scope>NUCLEOTIDE SEQUENCE [LARGE SCALE GENOMIC DNA]</scope>
    <source>
        <strain evidence="3 5">FH99</strain>
    </source>
</reference>
<dbReference type="PATRIC" id="fig|145458.7.peg.2360"/>
<keyword evidence="1" id="KW-1133">Transmembrane helix</keyword>
<feature type="transmembrane region" description="Helical" evidence="1">
    <location>
        <begin position="79"/>
        <end position="105"/>
    </location>
</feature>
<evidence type="ECO:0000256" key="1">
    <source>
        <dbReference type="SAM" id="Phobius"/>
    </source>
</evidence>
<dbReference type="Proteomes" id="UP000052979">
    <property type="component" value="Unassembled WGS sequence"/>
</dbReference>
<evidence type="ECO:0000313" key="5">
    <source>
        <dbReference type="Proteomes" id="UP000237966"/>
    </source>
</evidence>
<keyword evidence="4" id="KW-1185">Reference proteome</keyword>
<gene>
    <name evidence="3" type="ORF">C5C51_10195</name>
    <name evidence="2" type="ORF">VT73_02030</name>
</gene>
<organism evidence="2 4">
    <name type="scientific">Rathayibacter toxicus</name>
    <dbReference type="NCBI Taxonomy" id="145458"/>
    <lineage>
        <taxon>Bacteria</taxon>
        <taxon>Bacillati</taxon>
        <taxon>Actinomycetota</taxon>
        <taxon>Actinomycetes</taxon>
        <taxon>Micrococcales</taxon>
        <taxon>Microbacteriaceae</taxon>
        <taxon>Rathayibacter</taxon>
    </lineage>
</organism>
<dbReference type="RefSeq" id="WP_027692061.1">
    <property type="nucleotide sequence ID" value="NZ_CP010848.1"/>
</dbReference>
<dbReference type="eggNOG" id="ENOG5033CMQ">
    <property type="taxonomic scope" value="Bacteria"/>
</dbReference>